<dbReference type="GO" id="GO:0009653">
    <property type="term" value="P:anatomical structure morphogenesis"/>
    <property type="evidence" value="ECO:0007669"/>
    <property type="project" value="UniProtKB-ARBA"/>
</dbReference>
<dbReference type="GO" id="GO:0016175">
    <property type="term" value="F:superoxide-generating NAD(P)H oxidase activity"/>
    <property type="evidence" value="ECO:0007669"/>
    <property type="project" value="UniProtKB-ARBA"/>
</dbReference>
<dbReference type="GO" id="GO:0004601">
    <property type="term" value="F:peroxidase activity"/>
    <property type="evidence" value="ECO:0007669"/>
    <property type="project" value="UniProtKB-KW"/>
</dbReference>
<dbReference type="InterPro" id="IPR017938">
    <property type="entry name" value="Riboflavin_synthase-like_b-brl"/>
</dbReference>
<evidence type="ECO:0000313" key="20">
    <source>
        <dbReference type="Proteomes" id="UP001162541"/>
    </source>
</evidence>
<dbReference type="InterPro" id="IPR000778">
    <property type="entry name" value="Cyt_b245_heavy_chain"/>
</dbReference>
<reference evidence="20" key="3">
    <citation type="journal article" date="2020" name="Curr. Biol.">
        <title>Chromatin organization in early land plants reveals an ancestral association between H3K27me3, transposons, and constitutive heterochromatin.</title>
        <authorList>
            <person name="Montgomery S.A."/>
            <person name="Tanizawa Y."/>
            <person name="Galik B."/>
            <person name="Wang N."/>
            <person name="Ito T."/>
            <person name="Mochizuki T."/>
            <person name="Akimcheva S."/>
            <person name="Bowman J.L."/>
            <person name="Cognat V."/>
            <person name="Marechal-Drouard L."/>
            <person name="Ekker H."/>
            <person name="Hong S.F."/>
            <person name="Kohchi T."/>
            <person name="Lin S.S."/>
            <person name="Liu L.D."/>
            <person name="Nakamura Y."/>
            <person name="Valeeva L.R."/>
            <person name="Shakirov E.V."/>
            <person name="Shippen D.E."/>
            <person name="Wei W.L."/>
            <person name="Yagura M."/>
            <person name="Yamaoka S."/>
            <person name="Yamato K.T."/>
            <person name="Liu C."/>
            <person name="Berger F."/>
        </authorList>
    </citation>
    <scope>NUCLEOTIDE SEQUENCE [LARGE SCALE GENOMIC DNA]</scope>
    <source>
        <strain evidence="20">Tak-1</strain>
    </source>
</reference>
<dbReference type="InterPro" id="IPR013112">
    <property type="entry name" value="FAD-bd_8"/>
</dbReference>
<dbReference type="GO" id="GO:0005509">
    <property type="term" value="F:calcium ion binding"/>
    <property type="evidence" value="ECO:0007669"/>
    <property type="project" value="InterPro"/>
</dbReference>
<feature type="compositionally biased region" description="Low complexity" evidence="13">
    <location>
        <begin position="28"/>
        <end position="45"/>
    </location>
</feature>
<feature type="compositionally biased region" description="Basic and acidic residues" evidence="13">
    <location>
        <begin position="66"/>
        <end position="88"/>
    </location>
</feature>
<dbReference type="Gene3D" id="2.40.30.10">
    <property type="entry name" value="Translation factors"/>
    <property type="match status" value="1"/>
</dbReference>
<dbReference type="PROSITE" id="PS50222">
    <property type="entry name" value="EF_HAND_2"/>
    <property type="match status" value="2"/>
</dbReference>
<evidence type="ECO:0000256" key="1">
    <source>
        <dbReference type="ARBA" id="ARBA00004141"/>
    </source>
</evidence>
<evidence type="ECO:0000256" key="11">
    <source>
        <dbReference type="ARBA" id="ARBA00023002"/>
    </source>
</evidence>
<evidence type="ECO:0000259" key="15">
    <source>
        <dbReference type="PROSITE" id="PS50222"/>
    </source>
</evidence>
<keyword evidence="5 14" id="KW-0812">Transmembrane</keyword>
<dbReference type="AlphaFoldDB" id="A0A176WII2"/>
<feature type="region of interest" description="Disordered" evidence="13">
    <location>
        <begin position="845"/>
        <end position="866"/>
    </location>
</feature>
<keyword evidence="9" id="KW-0521">NADP</keyword>
<evidence type="ECO:0000256" key="10">
    <source>
        <dbReference type="ARBA" id="ARBA00022989"/>
    </source>
</evidence>
<organism evidence="18 19">
    <name type="scientific">Marchantia polymorpha subsp. ruderalis</name>
    <dbReference type="NCBI Taxonomy" id="1480154"/>
    <lineage>
        <taxon>Eukaryota</taxon>
        <taxon>Viridiplantae</taxon>
        <taxon>Streptophyta</taxon>
        <taxon>Embryophyta</taxon>
        <taxon>Marchantiophyta</taxon>
        <taxon>Marchantiopsida</taxon>
        <taxon>Marchantiidae</taxon>
        <taxon>Marchantiales</taxon>
        <taxon>Marchantiaceae</taxon>
        <taxon>Marchantia</taxon>
    </lineage>
</organism>
<dbReference type="InterPro" id="IPR017927">
    <property type="entry name" value="FAD-bd_FR_type"/>
</dbReference>
<dbReference type="PROSITE" id="PS51384">
    <property type="entry name" value="FAD_FR"/>
    <property type="match status" value="1"/>
</dbReference>
<feature type="transmembrane region" description="Helical" evidence="14">
    <location>
        <begin position="572"/>
        <end position="598"/>
    </location>
</feature>
<evidence type="ECO:0000256" key="12">
    <source>
        <dbReference type="ARBA" id="ARBA00023136"/>
    </source>
</evidence>
<dbReference type="InterPro" id="IPR002048">
    <property type="entry name" value="EF_hand_dom"/>
</dbReference>
<feature type="region of interest" description="Disordered" evidence="13">
    <location>
        <begin position="1"/>
        <end position="99"/>
    </location>
</feature>
<evidence type="ECO:0000256" key="14">
    <source>
        <dbReference type="SAM" id="Phobius"/>
    </source>
</evidence>
<dbReference type="GO" id="GO:0042742">
    <property type="term" value="P:defense response to bacterium"/>
    <property type="evidence" value="ECO:0007669"/>
    <property type="project" value="UniProtKB-ARBA"/>
</dbReference>
<evidence type="ECO:0000256" key="13">
    <source>
        <dbReference type="SAM" id="MobiDB-lite"/>
    </source>
</evidence>
<dbReference type="Proteomes" id="UP001162541">
    <property type="component" value="Chromosome 7"/>
</dbReference>
<dbReference type="SMR" id="A0A176WII2"/>
<evidence type="ECO:0000256" key="6">
    <source>
        <dbReference type="ARBA" id="ARBA00022723"/>
    </source>
</evidence>
<keyword evidence="3" id="KW-0575">Peroxidase</keyword>
<dbReference type="Pfam" id="PF08022">
    <property type="entry name" value="FAD_binding_8"/>
    <property type="match status" value="1"/>
</dbReference>
<dbReference type="InterPro" id="IPR013623">
    <property type="entry name" value="NADPH_Ox"/>
</dbReference>
<dbReference type="InterPro" id="IPR050369">
    <property type="entry name" value="RBOH/FRE"/>
</dbReference>
<evidence type="ECO:0008006" key="21">
    <source>
        <dbReference type="Google" id="ProtNLM"/>
    </source>
</evidence>
<feature type="compositionally biased region" description="Low complexity" evidence="13">
    <location>
        <begin position="185"/>
        <end position="215"/>
    </location>
</feature>
<dbReference type="GO" id="GO:0005886">
    <property type="term" value="C:plasma membrane"/>
    <property type="evidence" value="ECO:0007669"/>
    <property type="project" value="TreeGrafter"/>
</dbReference>
<feature type="region of interest" description="Disordered" evidence="13">
    <location>
        <begin position="146"/>
        <end position="218"/>
    </location>
</feature>
<feature type="transmembrane region" description="Helical" evidence="14">
    <location>
        <begin position="792"/>
        <end position="809"/>
    </location>
</feature>
<dbReference type="Proteomes" id="UP000077202">
    <property type="component" value="Unassembled WGS sequence"/>
</dbReference>
<reference evidence="18 19" key="1">
    <citation type="submission" date="2016-03" db="EMBL/GenBank/DDBJ databases">
        <title>Mechanisms controlling the formation of the plant cell surface in tip-growing cells are functionally conserved among land plants.</title>
        <authorList>
            <person name="Honkanen S."/>
            <person name="Jones V.A."/>
            <person name="Morieri G."/>
            <person name="Champion C."/>
            <person name="Hetherington A.J."/>
            <person name="Kelly S."/>
            <person name="Saint-Marcoux D."/>
            <person name="Proust H."/>
            <person name="Prescott H."/>
            <person name="Dolan L."/>
        </authorList>
    </citation>
    <scope>NUCLEOTIDE SEQUENCE [LARGE SCALE GENOMIC DNA]</scope>
    <source>
        <strain evidence="19">cv. Tak-1 and cv. Tak-2</strain>
        <tissue evidence="18">Whole gametophyte</tissue>
    </source>
</reference>
<dbReference type="InterPro" id="IPR039261">
    <property type="entry name" value="FNR_nucleotide-bd"/>
</dbReference>
<dbReference type="Pfam" id="PF08030">
    <property type="entry name" value="NAD_binding_6"/>
    <property type="match status" value="1"/>
</dbReference>
<evidence type="ECO:0000259" key="16">
    <source>
        <dbReference type="PROSITE" id="PS51384"/>
    </source>
</evidence>
<evidence type="ECO:0000256" key="2">
    <source>
        <dbReference type="ARBA" id="ARBA00007975"/>
    </source>
</evidence>
<dbReference type="SUPFAM" id="SSF52343">
    <property type="entry name" value="Ferredoxin reductase-like, C-terminal NADP-linked domain"/>
    <property type="match status" value="1"/>
</dbReference>
<feature type="compositionally biased region" description="Polar residues" evidence="13">
    <location>
        <begin position="845"/>
        <end position="855"/>
    </location>
</feature>
<evidence type="ECO:0000256" key="3">
    <source>
        <dbReference type="ARBA" id="ARBA00022559"/>
    </source>
</evidence>
<evidence type="ECO:0000256" key="5">
    <source>
        <dbReference type="ARBA" id="ARBA00022692"/>
    </source>
</evidence>
<feature type="compositionally biased region" description="Gly residues" evidence="13">
    <location>
        <begin position="17"/>
        <end position="27"/>
    </location>
</feature>
<dbReference type="InterPro" id="IPR013130">
    <property type="entry name" value="Fe3_Rdtase_TM_dom"/>
</dbReference>
<keyword evidence="7" id="KW-0274">FAD</keyword>
<accession>A0A176WII2</accession>
<feature type="domain" description="EF-hand" evidence="15">
    <location>
        <begin position="363"/>
        <end position="398"/>
    </location>
</feature>
<evidence type="ECO:0000256" key="4">
    <source>
        <dbReference type="ARBA" id="ARBA00022630"/>
    </source>
</evidence>
<evidence type="ECO:0000256" key="8">
    <source>
        <dbReference type="ARBA" id="ARBA00022837"/>
    </source>
</evidence>
<evidence type="ECO:0000256" key="7">
    <source>
        <dbReference type="ARBA" id="ARBA00022827"/>
    </source>
</evidence>
<comment type="similarity">
    <text evidence="2">Belongs to the RBOH (TC 5.B.1.3) family.</text>
</comment>
<dbReference type="Gene3D" id="1.10.238.10">
    <property type="entry name" value="EF-hand"/>
    <property type="match status" value="1"/>
</dbReference>
<keyword evidence="12 14" id="KW-0472">Membrane</keyword>
<feature type="domain" description="FAD-binding FR-type" evidence="16">
    <location>
        <begin position="668"/>
        <end position="786"/>
    </location>
</feature>
<feature type="transmembrane region" description="Helical" evidence="14">
    <location>
        <begin position="618"/>
        <end position="641"/>
    </location>
</feature>
<gene>
    <name evidence="18" type="ORF">AXG93_4085s1150</name>
    <name evidence="17" type="ORF">Mp_7g00270</name>
</gene>
<protein>
    <recommendedName>
        <fullName evidence="21">NAD(P)H oxidase (H(2)O(2)-forming)</fullName>
    </recommendedName>
</protein>
<dbReference type="CDD" id="cd06186">
    <property type="entry name" value="NOX_Duox_like_FAD_NADP"/>
    <property type="match status" value="1"/>
</dbReference>
<feature type="domain" description="EF-hand" evidence="15">
    <location>
        <begin position="319"/>
        <end position="354"/>
    </location>
</feature>
<sequence length="1008" mass="113169">MGMAMDPLGQQQLSSRAGGGANAGSFGGASSSSSSYGPGQPSPRGGNSGGQQQHHHLTTISPPRRQLKDLLRESMDKDAAERNEDGRNGDAGLVIERDDRDDHVVVEVMVEHGSGTVQLKSITQPGGGGSAADRSFIVDSLERRNSMNSREAADAKRVSRNGSSGARVTPLAFSPERTDGDLPPRSSSRTSQTSRRGGIPISGPISGPLSGPISGQIDRTASGAKNALEGLRNIHRATGDSDQEVLWLAVDERFKQLTAKTENLLLRKDFAECIGMKGSEEFAEELLNALTRRKGVQHQVEVISRSELQEYWRRITNKTFDARMELFFDLCDKDLDGRIFPNEVMEMILLSAAANKLSILTEQAEEYAALIMEELDRHHNGYIELSELEKLMRAPTVHKYGGTFEGHSQQLSPPRRRSRWQHYSRKYKLYLHDYWVRIWLFLIWAGACLGLFCWKFHQYRHREAFEVMGYCVCVAKGAAETLKLNMALILLPVCRNTITYLRSTCMGAVIPFDDNIKFHKLVAAGIAGGVIVHATTHLACDFPKMVSNSDNPYMVYISREHFNGKVPTYGDIVATPTVITGIIMVVIMCFAFFLASYWCRMSILKLPGPFRRFTGFNAFWYSHHLFVVVYVLVIVHGYYLFLTSKWSQKTTWMYIMVPLTLYCGERTLRTFRATTYKVNTVEANIYPGNVLAIHMSKPAGFKYQSGMYIFLQCPSISGFEWHPFSITSAPGDEYISVHMRKLGDWTTAMHNLFKDAIAANQNEDFSINSKYPRLCIDGPYGAPAQDFRKYDVLLLVGMGIGATPFISILKNMLNDIKSADAVNSPDNNPGGLHHDLYRVTDNSNGGRWWETQSPKKPSDSPARQKKRKIRVTTNAYFYWVTREQGSFEWFKGVMNEVAAIDQKAVIEMHNYLTSVYEEGDARSALITMVQALHHAKSGVDILSGTRARTHFARPNWSAVFQRLARTHEKARIGVFYCGAPGLAKELDELSRTWSQQTTARFEFHKENF</sequence>
<reference evidence="17" key="2">
    <citation type="journal article" date="2019" name="Curr. Biol.">
        <title>Chromatin organization in early land plants reveals an ancestral association between H3K27me3, transposons, and constitutive heterochromatin.</title>
        <authorList>
            <person name="Montgomery S.A."/>
            <person name="Tanizawa Y."/>
            <person name="Galik B."/>
            <person name="Wang N."/>
            <person name="Ito T."/>
            <person name="Mochizuki T."/>
            <person name="Akimcheva S."/>
            <person name="Bowman J."/>
            <person name="Cognat V."/>
            <person name="Drouard L."/>
            <person name="Ekker H."/>
            <person name="Houng S."/>
            <person name="Kohchi T."/>
            <person name="Lin S."/>
            <person name="Liu L.D."/>
            <person name="Nakamura Y."/>
            <person name="Valeeva L.R."/>
            <person name="Shakirov E.V."/>
            <person name="Shippen D.E."/>
            <person name="Wei W."/>
            <person name="Yagura M."/>
            <person name="Yamaoka S."/>
            <person name="Yamato K.T."/>
            <person name="Liu C."/>
            <person name="Berger F."/>
        </authorList>
    </citation>
    <scope>NUCLEOTIDE SEQUENCE [LARGE SCALE GENOMIC DNA]</scope>
    <source>
        <strain evidence="17">Tak-1</strain>
    </source>
</reference>
<dbReference type="GO" id="GO:0016174">
    <property type="term" value="F:NAD(P)H oxidase H2O2-forming activity"/>
    <property type="evidence" value="ECO:0007669"/>
    <property type="project" value="TreeGrafter"/>
</dbReference>
<dbReference type="PRINTS" id="PR00466">
    <property type="entry name" value="GP91PHOX"/>
</dbReference>
<keyword evidence="4" id="KW-0285">Flavoprotein</keyword>
<name>A0A176WII2_MARPO</name>
<dbReference type="SUPFAM" id="SSF47473">
    <property type="entry name" value="EF-hand"/>
    <property type="match status" value="1"/>
</dbReference>
<dbReference type="SUPFAM" id="SSF63380">
    <property type="entry name" value="Riboflavin synthase domain-like"/>
    <property type="match status" value="1"/>
</dbReference>
<evidence type="ECO:0000313" key="19">
    <source>
        <dbReference type="Proteomes" id="UP000077202"/>
    </source>
</evidence>
<evidence type="ECO:0000256" key="9">
    <source>
        <dbReference type="ARBA" id="ARBA00022857"/>
    </source>
</evidence>
<dbReference type="EMBL" id="LVLJ01000748">
    <property type="protein sequence ID" value="OAE32694.1"/>
    <property type="molecule type" value="Genomic_DNA"/>
</dbReference>
<dbReference type="PANTHER" id="PTHR11972">
    <property type="entry name" value="NADPH OXIDASE"/>
    <property type="match status" value="1"/>
</dbReference>
<evidence type="ECO:0000313" key="18">
    <source>
        <dbReference type="EMBL" id="OAE32694.1"/>
    </source>
</evidence>
<dbReference type="Gene3D" id="3.40.50.80">
    <property type="entry name" value="Nucleotide-binding domain of ferredoxin-NADP reductase (FNR) module"/>
    <property type="match status" value="1"/>
</dbReference>
<keyword evidence="6" id="KW-0479">Metal-binding</keyword>
<dbReference type="Pfam" id="PF01794">
    <property type="entry name" value="Ferric_reduct"/>
    <property type="match status" value="1"/>
</dbReference>
<evidence type="ECO:0000313" key="17">
    <source>
        <dbReference type="EMBL" id="BBN15723.1"/>
    </source>
</evidence>
<feature type="transmembrane region" description="Helical" evidence="14">
    <location>
        <begin position="434"/>
        <end position="454"/>
    </location>
</feature>
<keyword evidence="19" id="KW-1185">Reference proteome</keyword>
<dbReference type="InterPro" id="IPR011992">
    <property type="entry name" value="EF-hand-dom_pair"/>
</dbReference>
<dbReference type="FunFam" id="2.40.30.10:FF:000059">
    <property type="entry name" value="dual oxidase isoform X1"/>
    <property type="match status" value="1"/>
</dbReference>
<dbReference type="EMBL" id="AP019872">
    <property type="protein sequence ID" value="BBN15723.1"/>
    <property type="molecule type" value="Genomic_DNA"/>
</dbReference>
<feature type="compositionally biased region" description="Basic and acidic residues" evidence="13">
    <location>
        <begin position="146"/>
        <end position="157"/>
    </location>
</feature>
<dbReference type="SFLD" id="SFLDG01169">
    <property type="entry name" value="NADPH_oxidase_subgroup_(NOX)"/>
    <property type="match status" value="1"/>
</dbReference>
<keyword evidence="8" id="KW-0106">Calcium</keyword>
<keyword evidence="11" id="KW-0560">Oxidoreductase</keyword>
<proteinExistence type="inferred from homology"/>
<dbReference type="Pfam" id="PF08414">
    <property type="entry name" value="NADPH_Ox"/>
    <property type="match status" value="1"/>
</dbReference>
<keyword evidence="10 14" id="KW-1133">Transmembrane helix</keyword>
<dbReference type="InterPro" id="IPR013121">
    <property type="entry name" value="Fe_red_NAD-bd_6"/>
</dbReference>
<comment type="subcellular location">
    <subcellularLocation>
        <location evidence="1">Membrane</location>
        <topology evidence="1">Multi-pass membrane protein</topology>
    </subcellularLocation>
</comment>
<dbReference type="PANTHER" id="PTHR11972:SF153">
    <property type="entry name" value="SUPEROXIDE-GENERATING NADPH OXIDASE HEAVY CHAIN SUBUNIT A"/>
    <property type="match status" value="1"/>
</dbReference>